<name>A0A7S4JLD9_9EUKA</name>
<sequence length="129" mass="14649">MNHSDVSLEAAIEAHIIDYLRSLGYLHLVRAFSESFSRHGMELSEKLDYSLVDLVCPHFAWHSFSGQYNDPPEVLYVFDADGKRVPLTGRIDRAMIPPSSKQACRKESTHLKDKIALLFKGKKKQSESV</sequence>
<dbReference type="EMBL" id="HBKR01001643">
    <property type="protein sequence ID" value="CAE2267120.1"/>
    <property type="molecule type" value="Transcribed_RNA"/>
</dbReference>
<protein>
    <submittedName>
        <fullName evidence="1">Uncharacterized protein</fullName>
    </submittedName>
</protein>
<organism evidence="1">
    <name type="scientific">Paramoeba aestuarina</name>
    <dbReference type="NCBI Taxonomy" id="180227"/>
    <lineage>
        <taxon>Eukaryota</taxon>
        <taxon>Amoebozoa</taxon>
        <taxon>Discosea</taxon>
        <taxon>Flabellinia</taxon>
        <taxon>Dactylopodida</taxon>
        <taxon>Paramoebidae</taxon>
        <taxon>Paramoeba</taxon>
    </lineage>
</organism>
<evidence type="ECO:0000313" key="1">
    <source>
        <dbReference type="EMBL" id="CAE2267120.1"/>
    </source>
</evidence>
<accession>A0A7S4JLD9</accession>
<dbReference type="AlphaFoldDB" id="A0A7S4JLD9"/>
<reference evidence="1" key="1">
    <citation type="submission" date="2021-01" db="EMBL/GenBank/DDBJ databases">
        <authorList>
            <person name="Corre E."/>
            <person name="Pelletier E."/>
            <person name="Niang G."/>
            <person name="Scheremetjew M."/>
            <person name="Finn R."/>
            <person name="Kale V."/>
            <person name="Holt S."/>
            <person name="Cochrane G."/>
            <person name="Meng A."/>
            <person name="Brown T."/>
            <person name="Cohen L."/>
        </authorList>
    </citation>
    <scope>NUCLEOTIDE SEQUENCE</scope>
    <source>
        <strain evidence="1">SoJaBio B1-5/56/2</strain>
    </source>
</reference>
<proteinExistence type="predicted"/>
<gene>
    <name evidence="1" type="ORF">NAES01612_LOCUS1030</name>
</gene>